<name>A0A1F5PXJ5_9BACT</name>
<feature type="region of interest" description="Disordered" evidence="1">
    <location>
        <begin position="122"/>
        <end position="174"/>
    </location>
</feature>
<comment type="caution">
    <text evidence="2">The sequence shown here is derived from an EMBL/GenBank/DDBJ whole genome shotgun (WGS) entry which is preliminary data.</text>
</comment>
<dbReference type="EMBL" id="MFFB01000012">
    <property type="protein sequence ID" value="OGE94658.1"/>
    <property type="molecule type" value="Genomic_DNA"/>
</dbReference>
<evidence type="ECO:0000313" key="3">
    <source>
        <dbReference type="Proteomes" id="UP000177281"/>
    </source>
</evidence>
<evidence type="ECO:0000313" key="2">
    <source>
        <dbReference type="EMBL" id="OGE94658.1"/>
    </source>
</evidence>
<reference evidence="2 3" key="1">
    <citation type="journal article" date="2016" name="Nat. Commun.">
        <title>Thousands of microbial genomes shed light on interconnected biogeochemical processes in an aquifer system.</title>
        <authorList>
            <person name="Anantharaman K."/>
            <person name="Brown C.T."/>
            <person name="Hug L.A."/>
            <person name="Sharon I."/>
            <person name="Castelle C.J."/>
            <person name="Probst A.J."/>
            <person name="Thomas B.C."/>
            <person name="Singh A."/>
            <person name="Wilkins M.J."/>
            <person name="Karaoz U."/>
            <person name="Brodie E.L."/>
            <person name="Williams K.H."/>
            <person name="Hubbard S.S."/>
            <person name="Banfield J.F."/>
        </authorList>
    </citation>
    <scope>NUCLEOTIDE SEQUENCE [LARGE SCALE GENOMIC DNA]</scope>
</reference>
<proteinExistence type="predicted"/>
<protein>
    <submittedName>
        <fullName evidence="2">Uncharacterized protein</fullName>
    </submittedName>
</protein>
<organism evidence="2 3">
    <name type="scientific">Candidatus Doudnabacteria bacterium RIFCSPLOWO2_01_FULL_44_21</name>
    <dbReference type="NCBI Taxonomy" id="1817841"/>
    <lineage>
        <taxon>Bacteria</taxon>
        <taxon>Candidatus Doudnaibacteriota</taxon>
    </lineage>
</organism>
<dbReference type="Gene3D" id="1.20.5.320">
    <property type="entry name" value="6-Phosphogluconate Dehydrogenase, domain 3"/>
    <property type="match status" value="1"/>
</dbReference>
<gene>
    <name evidence="2" type="ORF">A3B10_00705</name>
</gene>
<sequence>MRNIIGVFVGVFVLLVGLGASSPTAQTPTLVDHWKTSTECLASVDAPFYYPSVIKTRVLAANEVVRGLPSDSCVDMVLPDREGKRGFVKVEKGREFVYDRGTGLPLRMTACNNDSFQIVAFPTLKPLPGPPGPQGPTGPQGPQGPRGPVGPQGPKGTDAIVALPPPPPAPVTRTTKKVGRGFAISFGVGVTMGNVRSDYTEPVPNSGDVPQKHSFRAVVPILRVERAGSGVFGSVSSNALGSTLGMEFQDITGNWVDKDRDSDDSRDELLKVKLGYQRSLGDLTIGGYGGWSRLCLCEEYVAQGANTDAERSYAGPIVGVEARGQTGNGRIEVSAIGEFGFLRRKAWTHQTYQGIDFPKVTRPEEDARSYGFRAEANVRLVGGLHGTMALDWMGISSTRPNTFTAHERTNLSAVTMGFNYRFGRR</sequence>
<dbReference type="AlphaFoldDB" id="A0A1F5PXJ5"/>
<evidence type="ECO:0000256" key="1">
    <source>
        <dbReference type="SAM" id="MobiDB-lite"/>
    </source>
</evidence>
<dbReference type="Proteomes" id="UP000177281">
    <property type="component" value="Unassembled WGS sequence"/>
</dbReference>
<accession>A0A1F5PXJ5</accession>
<feature type="compositionally biased region" description="Pro residues" evidence="1">
    <location>
        <begin position="125"/>
        <end position="136"/>
    </location>
</feature>